<sequence>MLKVINLKKSYGSHQVLKGINLTVNTGETVVIMGPSGCGKSTLIRCINRLTEPDSGEIIYKGIPVHQLNEKELLKLRKDIGFVFQNFNLINRLTVLQNVMLGLIKWGLKPKEAEERAIRVLEQVELKNFIHSKPAELSGGQQQRVAIARALALDPDLMLLDEPTASLDPILVGEVLKVMEELTRQKDKSLLIVTHEVAFARRVANRIVLMDQGVIVEEGSPETIFKAPKSWVGRRYKEMIEYQ</sequence>
<dbReference type="PIRSF" id="PIRSF039085">
    <property type="entry name" value="ABC_ATPase_HisP"/>
    <property type="match status" value="1"/>
</dbReference>
<gene>
    <name evidence="10" type="ORF">BBF96_11455</name>
</gene>
<evidence type="ECO:0000256" key="4">
    <source>
        <dbReference type="ARBA" id="ARBA00022475"/>
    </source>
</evidence>
<dbReference type="AlphaFoldDB" id="A0A3Q9HRR6"/>
<evidence type="ECO:0000256" key="8">
    <source>
        <dbReference type="ARBA" id="ARBA00023136"/>
    </source>
</evidence>
<evidence type="ECO:0000256" key="2">
    <source>
        <dbReference type="ARBA" id="ARBA00005417"/>
    </source>
</evidence>
<feature type="domain" description="ABC transporter" evidence="9">
    <location>
        <begin position="2"/>
        <end position="237"/>
    </location>
</feature>
<comment type="similarity">
    <text evidence="2">Belongs to the ABC transporter superfamily.</text>
</comment>
<accession>A0A3Q9HRR6</accession>
<dbReference type="SUPFAM" id="SSF52540">
    <property type="entry name" value="P-loop containing nucleoside triphosphate hydrolases"/>
    <property type="match status" value="1"/>
</dbReference>
<evidence type="ECO:0000256" key="5">
    <source>
        <dbReference type="ARBA" id="ARBA00022741"/>
    </source>
</evidence>
<dbReference type="InterPro" id="IPR017871">
    <property type="entry name" value="ABC_transporter-like_CS"/>
</dbReference>
<evidence type="ECO:0000313" key="11">
    <source>
        <dbReference type="Proteomes" id="UP000267250"/>
    </source>
</evidence>
<dbReference type="Gene3D" id="3.40.50.300">
    <property type="entry name" value="P-loop containing nucleotide triphosphate hydrolases"/>
    <property type="match status" value="1"/>
</dbReference>
<dbReference type="GO" id="GO:0005886">
    <property type="term" value="C:plasma membrane"/>
    <property type="evidence" value="ECO:0007669"/>
    <property type="project" value="UniProtKB-SubCell"/>
</dbReference>
<protein>
    <submittedName>
        <fullName evidence="10">Peptide ABC transporter ATP-binding protein</fullName>
    </submittedName>
</protein>
<evidence type="ECO:0000256" key="7">
    <source>
        <dbReference type="ARBA" id="ARBA00022970"/>
    </source>
</evidence>
<keyword evidence="11" id="KW-1185">Reference proteome</keyword>
<evidence type="ECO:0000256" key="3">
    <source>
        <dbReference type="ARBA" id="ARBA00022448"/>
    </source>
</evidence>
<keyword evidence="7" id="KW-0029">Amino-acid transport</keyword>
<keyword evidence="6 10" id="KW-0067">ATP-binding</keyword>
<reference evidence="10 11" key="1">
    <citation type="submission" date="2016-07" db="EMBL/GenBank/DDBJ databases">
        <title>Genome and transcriptome analysis of iron-reducing fermentative bacteria Anoxybacter fermentans.</title>
        <authorList>
            <person name="Zeng X."/>
            <person name="Shao Z."/>
        </authorList>
    </citation>
    <scope>NUCLEOTIDE SEQUENCE [LARGE SCALE GENOMIC DNA]</scope>
    <source>
        <strain evidence="10 11">DY22613</strain>
    </source>
</reference>
<keyword evidence="4" id="KW-1003">Cell membrane</keyword>
<dbReference type="GO" id="GO:0015424">
    <property type="term" value="F:ABC-type amino acid transporter activity"/>
    <property type="evidence" value="ECO:0007669"/>
    <property type="project" value="InterPro"/>
</dbReference>
<dbReference type="GO" id="GO:0005524">
    <property type="term" value="F:ATP binding"/>
    <property type="evidence" value="ECO:0007669"/>
    <property type="project" value="UniProtKB-KW"/>
</dbReference>
<dbReference type="PANTHER" id="PTHR43166:SF9">
    <property type="entry name" value="GLUTAMATE_ASPARTATE IMPORT ATP-BINDING PROTEIN GLTL"/>
    <property type="match status" value="1"/>
</dbReference>
<proteinExistence type="inferred from homology"/>
<evidence type="ECO:0000256" key="1">
    <source>
        <dbReference type="ARBA" id="ARBA00004202"/>
    </source>
</evidence>
<dbReference type="PANTHER" id="PTHR43166">
    <property type="entry name" value="AMINO ACID IMPORT ATP-BINDING PROTEIN"/>
    <property type="match status" value="1"/>
</dbReference>
<keyword evidence="3" id="KW-0813">Transport</keyword>
<evidence type="ECO:0000259" key="9">
    <source>
        <dbReference type="PROSITE" id="PS50893"/>
    </source>
</evidence>
<evidence type="ECO:0000256" key="6">
    <source>
        <dbReference type="ARBA" id="ARBA00022840"/>
    </source>
</evidence>
<dbReference type="GO" id="GO:0016887">
    <property type="term" value="F:ATP hydrolysis activity"/>
    <property type="evidence" value="ECO:0007669"/>
    <property type="project" value="InterPro"/>
</dbReference>
<dbReference type="RefSeq" id="WP_127017302.1">
    <property type="nucleotide sequence ID" value="NZ_CP016379.1"/>
</dbReference>
<dbReference type="KEGG" id="aft:BBF96_11455"/>
<dbReference type="InterPro" id="IPR030679">
    <property type="entry name" value="ABC_ATPase_HisP-typ"/>
</dbReference>
<dbReference type="InterPro" id="IPR027417">
    <property type="entry name" value="P-loop_NTPase"/>
</dbReference>
<dbReference type="PROSITE" id="PS50893">
    <property type="entry name" value="ABC_TRANSPORTER_2"/>
    <property type="match status" value="1"/>
</dbReference>
<dbReference type="SMART" id="SM00382">
    <property type="entry name" value="AAA"/>
    <property type="match status" value="1"/>
</dbReference>
<dbReference type="InterPro" id="IPR003593">
    <property type="entry name" value="AAA+_ATPase"/>
</dbReference>
<keyword evidence="5" id="KW-0547">Nucleotide-binding</keyword>
<organism evidence="10 11">
    <name type="scientific">Anoxybacter fermentans</name>
    <dbReference type="NCBI Taxonomy" id="1323375"/>
    <lineage>
        <taxon>Bacteria</taxon>
        <taxon>Bacillati</taxon>
        <taxon>Bacillota</taxon>
        <taxon>Clostridia</taxon>
        <taxon>Halanaerobiales</taxon>
        <taxon>Anoxybacter</taxon>
    </lineage>
</organism>
<name>A0A3Q9HRR6_9FIRM</name>
<keyword evidence="8" id="KW-0472">Membrane</keyword>
<dbReference type="Proteomes" id="UP000267250">
    <property type="component" value="Chromosome"/>
</dbReference>
<dbReference type="InterPro" id="IPR003439">
    <property type="entry name" value="ABC_transporter-like_ATP-bd"/>
</dbReference>
<dbReference type="PROSITE" id="PS00211">
    <property type="entry name" value="ABC_TRANSPORTER_1"/>
    <property type="match status" value="1"/>
</dbReference>
<dbReference type="InterPro" id="IPR050086">
    <property type="entry name" value="MetN_ABC_transporter-like"/>
</dbReference>
<dbReference type="EMBL" id="CP016379">
    <property type="protein sequence ID" value="AZR73952.1"/>
    <property type="molecule type" value="Genomic_DNA"/>
</dbReference>
<evidence type="ECO:0000313" key="10">
    <source>
        <dbReference type="EMBL" id="AZR73952.1"/>
    </source>
</evidence>
<comment type="subcellular location">
    <subcellularLocation>
        <location evidence="1">Cell membrane</location>
        <topology evidence="1">Peripheral membrane protein</topology>
    </subcellularLocation>
</comment>
<dbReference type="Pfam" id="PF00005">
    <property type="entry name" value="ABC_tran"/>
    <property type="match status" value="1"/>
</dbReference>
<dbReference type="OrthoDB" id="9802264at2"/>